<keyword evidence="3" id="KW-1185">Reference proteome</keyword>
<name>A0ABR4IEZ4_9EURO</name>
<protein>
    <submittedName>
        <fullName evidence="2">Uncharacterized protein</fullName>
    </submittedName>
</protein>
<dbReference type="Proteomes" id="UP001610446">
    <property type="component" value="Unassembled WGS sequence"/>
</dbReference>
<gene>
    <name evidence="2" type="ORF">BJY01DRAFT_256035</name>
</gene>
<proteinExistence type="predicted"/>
<organism evidence="2 3">
    <name type="scientific">Aspergillus pseudoustus</name>
    <dbReference type="NCBI Taxonomy" id="1810923"/>
    <lineage>
        <taxon>Eukaryota</taxon>
        <taxon>Fungi</taxon>
        <taxon>Dikarya</taxon>
        <taxon>Ascomycota</taxon>
        <taxon>Pezizomycotina</taxon>
        <taxon>Eurotiomycetes</taxon>
        <taxon>Eurotiomycetidae</taxon>
        <taxon>Eurotiales</taxon>
        <taxon>Aspergillaceae</taxon>
        <taxon>Aspergillus</taxon>
        <taxon>Aspergillus subgen. Nidulantes</taxon>
    </lineage>
</organism>
<accession>A0ABR4IEZ4</accession>
<dbReference type="EMBL" id="JBFXLU010000449">
    <property type="protein sequence ID" value="KAL2826341.1"/>
    <property type="molecule type" value="Genomic_DNA"/>
</dbReference>
<comment type="caution">
    <text evidence="2">The sequence shown here is derived from an EMBL/GenBank/DDBJ whole genome shotgun (WGS) entry which is preliminary data.</text>
</comment>
<reference evidence="2 3" key="1">
    <citation type="submission" date="2024-07" db="EMBL/GenBank/DDBJ databases">
        <title>Section-level genome sequencing and comparative genomics of Aspergillus sections Usti and Cavernicolus.</title>
        <authorList>
            <consortium name="Lawrence Berkeley National Laboratory"/>
            <person name="Nybo J.L."/>
            <person name="Vesth T.C."/>
            <person name="Theobald S."/>
            <person name="Frisvad J.C."/>
            <person name="Larsen T.O."/>
            <person name="Kjaerboelling I."/>
            <person name="Rothschild-Mancinelli K."/>
            <person name="Lyhne E.K."/>
            <person name="Kogle M.E."/>
            <person name="Barry K."/>
            <person name="Clum A."/>
            <person name="Na H."/>
            <person name="Ledsgaard L."/>
            <person name="Lin J."/>
            <person name="Lipzen A."/>
            <person name="Kuo A."/>
            <person name="Riley R."/>
            <person name="Mondo S."/>
            <person name="Labutti K."/>
            <person name="Haridas S."/>
            <person name="Pangalinan J."/>
            <person name="Salamov A.A."/>
            <person name="Simmons B.A."/>
            <person name="Magnuson J.K."/>
            <person name="Chen J."/>
            <person name="Drula E."/>
            <person name="Henrissat B."/>
            <person name="Wiebenga A."/>
            <person name="Lubbers R.J."/>
            <person name="Gomes A.C."/>
            <person name="Makela M.R."/>
            <person name="Stajich J."/>
            <person name="Grigoriev I.V."/>
            <person name="Mortensen U.H."/>
            <person name="De Vries R.P."/>
            <person name="Baker S.E."/>
            <person name="Andersen M.R."/>
        </authorList>
    </citation>
    <scope>NUCLEOTIDE SEQUENCE [LARGE SCALE GENOMIC DNA]</scope>
    <source>
        <strain evidence="2 3">CBS 123904</strain>
    </source>
</reference>
<evidence type="ECO:0000313" key="2">
    <source>
        <dbReference type="EMBL" id="KAL2826341.1"/>
    </source>
</evidence>
<feature type="compositionally biased region" description="Pro residues" evidence="1">
    <location>
        <begin position="24"/>
        <end position="35"/>
    </location>
</feature>
<evidence type="ECO:0000313" key="3">
    <source>
        <dbReference type="Proteomes" id="UP001610446"/>
    </source>
</evidence>
<sequence>MSSASSYDSFSSGMSYATSATSLPPLPSPKEPSNPPTRLEIWVGQTDHRDQPEHWVLMVRAPGSKWCTMYHATAEAASSHIKYSVTIDCGEVFEHASIPFREKISVMKPQMEATLREAARSIDPTHCQRFVVALLEKLEDLNMVPRWTAAWYKPKIQPLLNEGPVREISKKEHDRLVAENGGLEKAIQVMLRIQGWVNEKGDILWRTTA</sequence>
<feature type="region of interest" description="Disordered" evidence="1">
    <location>
        <begin position="1"/>
        <end position="38"/>
    </location>
</feature>
<feature type="compositionally biased region" description="Low complexity" evidence="1">
    <location>
        <begin position="1"/>
        <end position="23"/>
    </location>
</feature>
<evidence type="ECO:0000256" key="1">
    <source>
        <dbReference type="SAM" id="MobiDB-lite"/>
    </source>
</evidence>